<dbReference type="AlphaFoldDB" id="A0A8K0GI33"/>
<keyword evidence="3" id="KW-1185">Reference proteome</keyword>
<name>A0A8K0GI33_IGNLU</name>
<sequence length="204" mass="23378">MPVLLEELDKEEFEKAMLKSKNILKADTDASSKFMKSMTPTQQQEKIARFRRVDWDSAAVLSLAIVINYKPKTEPALEIFTNGKLDREKWTGTAKTTLQKTAGKGVGRGKRTKSSTKAKEHRGQHITEIKEMREKRIQKGNPRIKGETKRSEPGQTRNTKKNKKIKEELWDVKNRITSQKINDGDALHTRFTWGVRGELNDESP</sequence>
<gene>
    <name evidence="2" type="ORF">ILUMI_03683</name>
</gene>
<evidence type="ECO:0000313" key="3">
    <source>
        <dbReference type="Proteomes" id="UP000801492"/>
    </source>
</evidence>
<proteinExistence type="predicted"/>
<evidence type="ECO:0000313" key="2">
    <source>
        <dbReference type="EMBL" id="KAF2902502.1"/>
    </source>
</evidence>
<comment type="caution">
    <text evidence="2">The sequence shown here is derived from an EMBL/GenBank/DDBJ whole genome shotgun (WGS) entry which is preliminary data.</text>
</comment>
<protein>
    <submittedName>
        <fullName evidence="2">Uncharacterized protein</fullName>
    </submittedName>
</protein>
<feature type="region of interest" description="Disordered" evidence="1">
    <location>
        <begin position="136"/>
        <end position="167"/>
    </location>
</feature>
<feature type="compositionally biased region" description="Basic residues" evidence="1">
    <location>
        <begin position="107"/>
        <end position="116"/>
    </location>
</feature>
<reference evidence="2" key="1">
    <citation type="submission" date="2019-08" db="EMBL/GenBank/DDBJ databases">
        <title>The genome of the North American firefly Photinus pyralis.</title>
        <authorList>
            <consortium name="Photinus pyralis genome working group"/>
            <person name="Fallon T.R."/>
            <person name="Sander Lower S.E."/>
            <person name="Weng J.-K."/>
        </authorList>
    </citation>
    <scope>NUCLEOTIDE SEQUENCE</scope>
    <source>
        <strain evidence="2">TRF0915ILg1</strain>
        <tissue evidence="2">Whole body</tissue>
    </source>
</reference>
<dbReference type="Proteomes" id="UP000801492">
    <property type="component" value="Unassembled WGS sequence"/>
</dbReference>
<organism evidence="2 3">
    <name type="scientific">Ignelater luminosus</name>
    <name type="common">Cucubano</name>
    <name type="synonym">Pyrophorus luminosus</name>
    <dbReference type="NCBI Taxonomy" id="2038154"/>
    <lineage>
        <taxon>Eukaryota</taxon>
        <taxon>Metazoa</taxon>
        <taxon>Ecdysozoa</taxon>
        <taxon>Arthropoda</taxon>
        <taxon>Hexapoda</taxon>
        <taxon>Insecta</taxon>
        <taxon>Pterygota</taxon>
        <taxon>Neoptera</taxon>
        <taxon>Endopterygota</taxon>
        <taxon>Coleoptera</taxon>
        <taxon>Polyphaga</taxon>
        <taxon>Elateriformia</taxon>
        <taxon>Elateroidea</taxon>
        <taxon>Elateridae</taxon>
        <taxon>Agrypninae</taxon>
        <taxon>Pyrophorini</taxon>
        <taxon>Ignelater</taxon>
    </lineage>
</organism>
<evidence type="ECO:0000256" key="1">
    <source>
        <dbReference type="SAM" id="MobiDB-lite"/>
    </source>
</evidence>
<accession>A0A8K0GI33</accession>
<feature type="region of interest" description="Disordered" evidence="1">
    <location>
        <begin position="98"/>
        <end position="124"/>
    </location>
</feature>
<dbReference type="EMBL" id="VTPC01001275">
    <property type="protein sequence ID" value="KAF2902502.1"/>
    <property type="molecule type" value="Genomic_DNA"/>
</dbReference>